<accession>A0A8X6UBT3</accession>
<feature type="region of interest" description="Disordered" evidence="5">
    <location>
        <begin position="68"/>
        <end position="89"/>
    </location>
</feature>
<evidence type="ECO:0000256" key="4">
    <source>
        <dbReference type="RuleBase" id="RU367022"/>
    </source>
</evidence>
<comment type="subcellular location">
    <subcellularLocation>
        <location evidence="4">Membrane</location>
        <topology evidence="4">Multi-pass membrane protein</topology>
    </subcellularLocation>
</comment>
<feature type="transmembrane region" description="Helical" evidence="4">
    <location>
        <begin position="190"/>
        <end position="210"/>
    </location>
</feature>
<evidence type="ECO:0000256" key="3">
    <source>
        <dbReference type="ARBA" id="ARBA00023136"/>
    </source>
</evidence>
<dbReference type="PANTHER" id="PTHR12483">
    <property type="entry name" value="SOLUTE CARRIER FAMILY 31 COPPER TRANSPORTERS"/>
    <property type="match status" value="1"/>
</dbReference>
<dbReference type="Pfam" id="PF04145">
    <property type="entry name" value="Ctr"/>
    <property type="match status" value="1"/>
</dbReference>
<proteinExistence type="inferred from homology"/>
<dbReference type="PANTHER" id="PTHR12483:SF115">
    <property type="entry name" value="COPPER TRANSPORT PROTEIN"/>
    <property type="match status" value="1"/>
</dbReference>
<sequence>MPHIYMLDLIRSIIIMGDHSHHHHHMDHSNHMMENSTAGAMLNSIPTTAATLMQAVMTTIMSHDAHHLHHSPVESQHAGHSLNADPTAANSDVHSAHVAGGDHMPMFFHFGVDTVILFKEWTTSTTTSLIGSVIGIIILAMIYEGIKFFREYLFKKYFTSLEYSSVSVLGDDGKPVTEVHKVARNRMLSWPHMLQTFLHVVQMVLSYFLMLIFMTFNVWLCLAVILGSGIGYFLFGWRKATVVDITEHCH</sequence>
<evidence type="ECO:0000313" key="6">
    <source>
        <dbReference type="EMBL" id="GFU14454.1"/>
    </source>
</evidence>
<comment type="similarity">
    <text evidence="4">Belongs to the copper transporter (Ctr) (TC 1.A.56) family. SLC31A subfamily.</text>
</comment>
<gene>
    <name evidence="6" type="primary">Slc31a1</name>
    <name evidence="6" type="ORF">NPIL_114911</name>
</gene>
<keyword evidence="1 4" id="KW-0812">Transmembrane</keyword>
<keyword evidence="4" id="KW-0186">Copper</keyword>
<keyword evidence="4" id="KW-0187">Copper transport</keyword>
<name>A0A8X6UBT3_NEPPI</name>
<evidence type="ECO:0000313" key="7">
    <source>
        <dbReference type="Proteomes" id="UP000887013"/>
    </source>
</evidence>
<keyword evidence="4" id="KW-0813">Transport</keyword>
<feature type="transmembrane region" description="Helical" evidence="4">
    <location>
        <begin position="216"/>
        <end position="235"/>
    </location>
</feature>
<feature type="transmembrane region" description="Helical" evidence="4">
    <location>
        <begin position="129"/>
        <end position="146"/>
    </location>
</feature>
<dbReference type="AlphaFoldDB" id="A0A8X6UBT3"/>
<organism evidence="6 7">
    <name type="scientific">Nephila pilipes</name>
    <name type="common">Giant wood spider</name>
    <name type="synonym">Nephila maculata</name>
    <dbReference type="NCBI Taxonomy" id="299642"/>
    <lineage>
        <taxon>Eukaryota</taxon>
        <taxon>Metazoa</taxon>
        <taxon>Ecdysozoa</taxon>
        <taxon>Arthropoda</taxon>
        <taxon>Chelicerata</taxon>
        <taxon>Arachnida</taxon>
        <taxon>Araneae</taxon>
        <taxon>Araneomorphae</taxon>
        <taxon>Entelegynae</taxon>
        <taxon>Araneoidea</taxon>
        <taxon>Nephilidae</taxon>
        <taxon>Nephila</taxon>
    </lineage>
</organism>
<evidence type="ECO:0000256" key="1">
    <source>
        <dbReference type="ARBA" id="ARBA00022692"/>
    </source>
</evidence>
<evidence type="ECO:0000256" key="5">
    <source>
        <dbReference type="SAM" id="MobiDB-lite"/>
    </source>
</evidence>
<dbReference type="Proteomes" id="UP000887013">
    <property type="component" value="Unassembled WGS sequence"/>
</dbReference>
<protein>
    <recommendedName>
        <fullName evidence="4">Copper transport protein</fullName>
    </recommendedName>
</protein>
<keyword evidence="7" id="KW-1185">Reference proteome</keyword>
<dbReference type="EMBL" id="BMAW01125879">
    <property type="protein sequence ID" value="GFU14454.1"/>
    <property type="molecule type" value="Genomic_DNA"/>
</dbReference>
<keyword evidence="4" id="KW-0406">Ion transport</keyword>
<evidence type="ECO:0000256" key="2">
    <source>
        <dbReference type="ARBA" id="ARBA00022989"/>
    </source>
</evidence>
<dbReference type="GO" id="GO:0005375">
    <property type="term" value="F:copper ion transmembrane transporter activity"/>
    <property type="evidence" value="ECO:0007669"/>
    <property type="project" value="UniProtKB-UniRule"/>
</dbReference>
<dbReference type="OrthoDB" id="161814at2759"/>
<dbReference type="GO" id="GO:0016020">
    <property type="term" value="C:membrane"/>
    <property type="evidence" value="ECO:0007669"/>
    <property type="project" value="UniProtKB-SubCell"/>
</dbReference>
<keyword evidence="3 4" id="KW-0472">Membrane</keyword>
<comment type="caution">
    <text evidence="6">The sequence shown here is derived from an EMBL/GenBank/DDBJ whole genome shotgun (WGS) entry which is preliminary data.</text>
</comment>
<dbReference type="InterPro" id="IPR007274">
    <property type="entry name" value="Cop_transporter"/>
</dbReference>
<keyword evidence="2 4" id="KW-1133">Transmembrane helix</keyword>
<reference evidence="6" key="1">
    <citation type="submission" date="2020-08" db="EMBL/GenBank/DDBJ databases">
        <title>Multicomponent nature underlies the extraordinary mechanical properties of spider dragline silk.</title>
        <authorList>
            <person name="Kono N."/>
            <person name="Nakamura H."/>
            <person name="Mori M."/>
            <person name="Yoshida Y."/>
            <person name="Ohtoshi R."/>
            <person name="Malay A.D."/>
            <person name="Moran D.A.P."/>
            <person name="Tomita M."/>
            <person name="Numata K."/>
            <person name="Arakawa K."/>
        </authorList>
    </citation>
    <scope>NUCLEOTIDE SEQUENCE</scope>
</reference>